<dbReference type="GO" id="GO:0046279">
    <property type="term" value="P:3,4-dihydroxybenzoate biosynthetic process"/>
    <property type="evidence" value="ECO:0007669"/>
    <property type="project" value="TreeGrafter"/>
</dbReference>
<evidence type="ECO:0000313" key="6">
    <source>
        <dbReference type="Proteomes" id="UP000192050"/>
    </source>
</evidence>
<sequence>MSVVYSIMPENSCIIYTSMFFPDSRQMKLEFDKNKDNFKGHYEIRYDLFNDKSLKNLEDMLMYLNSHKVDYIFTFRSADKNEIEKVYGTALKFNPPVIDIDIKSFIFNKNIFNNSKLMISFHGDNNDDVPALLEDMSEFNPDIYKIALAYTDIEKFLKDLNYLYAYRKKNGIKLAYIPMGSENSFLRVVSAYLVSDYSYASYTQPTAPGQISKEQFQAVLEMFRPDTPV</sequence>
<dbReference type="KEGG" id="fai:FAD_0125"/>
<evidence type="ECO:0000256" key="3">
    <source>
        <dbReference type="ARBA" id="ARBA00023239"/>
    </source>
</evidence>
<evidence type="ECO:0000256" key="4">
    <source>
        <dbReference type="ARBA" id="ARBA00023270"/>
    </source>
</evidence>
<dbReference type="EC" id="4.2.1.10" evidence="2"/>
<protein>
    <recommendedName>
        <fullName evidence="2">3-dehydroquinate dehydratase</fullName>
        <ecNumber evidence="2">4.2.1.10</ecNumber>
    </recommendedName>
</protein>
<gene>
    <name evidence="5" type="ORF">FAD_0125</name>
</gene>
<dbReference type="PANTHER" id="PTHR43699:SF1">
    <property type="entry name" value="3-DEHYDROQUINATE DEHYDRATASE"/>
    <property type="match status" value="1"/>
</dbReference>
<accession>A0A1V0N1T6</accession>
<proteinExistence type="predicted"/>
<dbReference type="CDD" id="cd00502">
    <property type="entry name" value="DHQase_I"/>
    <property type="match status" value="1"/>
</dbReference>
<comment type="catalytic activity">
    <reaction evidence="1">
        <text>3-dehydroquinate = 3-dehydroshikimate + H2O</text>
        <dbReference type="Rhea" id="RHEA:21096"/>
        <dbReference type="ChEBI" id="CHEBI:15377"/>
        <dbReference type="ChEBI" id="CHEBI:16630"/>
        <dbReference type="ChEBI" id="CHEBI:32364"/>
        <dbReference type="EC" id="4.2.1.10"/>
    </reaction>
</comment>
<dbReference type="AlphaFoldDB" id="A0A1V0N1T6"/>
<name>A0A1V0N1T6_9ARCH</name>
<evidence type="ECO:0000256" key="2">
    <source>
        <dbReference type="ARBA" id="ARBA00012060"/>
    </source>
</evidence>
<keyword evidence="6" id="KW-1185">Reference proteome</keyword>
<organism evidence="5 6">
    <name type="scientific">Ferroplasma acidiphilum</name>
    <dbReference type="NCBI Taxonomy" id="74969"/>
    <lineage>
        <taxon>Archaea</taxon>
        <taxon>Methanobacteriati</taxon>
        <taxon>Thermoplasmatota</taxon>
        <taxon>Thermoplasmata</taxon>
        <taxon>Thermoplasmatales</taxon>
        <taxon>Ferroplasmaceae</taxon>
        <taxon>Ferroplasma</taxon>
    </lineage>
</organism>
<dbReference type="PANTHER" id="PTHR43699">
    <property type="entry name" value="3-DEHYDROQUINATE DEHYDRATASE"/>
    <property type="match status" value="1"/>
</dbReference>
<dbReference type="SUPFAM" id="SSF51569">
    <property type="entry name" value="Aldolase"/>
    <property type="match status" value="1"/>
</dbReference>
<dbReference type="Gene3D" id="3.20.20.70">
    <property type="entry name" value="Aldolase class I"/>
    <property type="match status" value="1"/>
</dbReference>
<reference evidence="5 6" key="1">
    <citation type="submission" date="2011-10" db="EMBL/GenBank/DDBJ databases">
        <title>Metabolic and evolutionary patterns in the extreme acidophile Ferroplasma acidiphilum.</title>
        <authorList>
            <person name="Golyshina O.V."/>
            <person name="Kozyavkin S.A."/>
            <person name="Tatusov R.L."/>
            <person name="Slesarev A.I."/>
            <person name="Golyshin P.N."/>
        </authorList>
    </citation>
    <scope>NUCLEOTIDE SEQUENCE [LARGE SCALE GENOMIC DNA]</scope>
    <source>
        <strain evidence="6">Y</strain>
    </source>
</reference>
<dbReference type="Pfam" id="PF01487">
    <property type="entry name" value="DHquinase_I"/>
    <property type="match status" value="1"/>
</dbReference>
<dbReference type="Proteomes" id="UP000192050">
    <property type="component" value="Chromosome"/>
</dbReference>
<dbReference type="InterPro" id="IPR013785">
    <property type="entry name" value="Aldolase_TIM"/>
</dbReference>
<dbReference type="InterPro" id="IPR050146">
    <property type="entry name" value="Type-I_3-dehydroquinase"/>
</dbReference>
<evidence type="ECO:0000313" key="5">
    <source>
        <dbReference type="EMBL" id="ARD84056.1"/>
    </source>
</evidence>
<dbReference type="InterPro" id="IPR001381">
    <property type="entry name" value="DHquinase_I"/>
</dbReference>
<dbReference type="GO" id="GO:0003855">
    <property type="term" value="F:3-dehydroquinate dehydratase activity"/>
    <property type="evidence" value="ECO:0007669"/>
    <property type="project" value="UniProtKB-EC"/>
</dbReference>
<keyword evidence="4" id="KW-0704">Schiff base</keyword>
<keyword evidence="3" id="KW-0456">Lyase</keyword>
<evidence type="ECO:0000256" key="1">
    <source>
        <dbReference type="ARBA" id="ARBA00001864"/>
    </source>
</evidence>
<dbReference type="STRING" id="74969.FAD_0125"/>
<dbReference type="EMBL" id="CP015363">
    <property type="protein sequence ID" value="ARD84056.1"/>
    <property type="molecule type" value="Genomic_DNA"/>
</dbReference>